<evidence type="ECO:0000259" key="5">
    <source>
        <dbReference type="Pfam" id="PF04577"/>
    </source>
</evidence>
<keyword evidence="1" id="KW-0328">Glycosyltransferase</keyword>
<feature type="region of interest" description="Disordered" evidence="4">
    <location>
        <begin position="1"/>
        <end position="25"/>
    </location>
</feature>
<comment type="caution">
    <text evidence="6">The sequence shown here is derived from an EMBL/GenBank/DDBJ whole genome shotgun (WGS) entry which is preliminary data.</text>
</comment>
<dbReference type="OrthoDB" id="288504at2"/>
<feature type="domain" description="Glycosyltransferase 61 catalytic" evidence="5">
    <location>
        <begin position="656"/>
        <end position="837"/>
    </location>
</feature>
<dbReference type="PANTHER" id="PTHR20961">
    <property type="entry name" value="GLYCOSYLTRANSFERASE"/>
    <property type="match status" value="1"/>
</dbReference>
<dbReference type="AlphaFoldDB" id="A0A5S3PD07"/>
<accession>A0A5S3PD07</accession>
<dbReference type="EMBL" id="VANS01000013">
    <property type="protein sequence ID" value="TMM49161.1"/>
    <property type="molecule type" value="Genomic_DNA"/>
</dbReference>
<dbReference type="RefSeq" id="WP_138663852.1">
    <property type="nucleotide sequence ID" value="NZ_VANS01000013.1"/>
</dbReference>
<dbReference type="GO" id="GO:0016757">
    <property type="term" value="F:glycosyltransferase activity"/>
    <property type="evidence" value="ECO:0007669"/>
    <property type="project" value="UniProtKB-KW"/>
</dbReference>
<name>A0A5S3PD07_9RHOB</name>
<reference evidence="6 7" key="1">
    <citation type="submission" date="2019-05" db="EMBL/GenBank/DDBJ databases">
        <title>Sulfitobacter sabulilitoris sp. nov., isolated from a marine sand.</title>
        <authorList>
            <person name="Yoon J.-H."/>
        </authorList>
    </citation>
    <scope>NUCLEOTIDE SEQUENCE [LARGE SCALE GENOMIC DNA]</scope>
    <source>
        <strain evidence="6 7">HSMS-29</strain>
    </source>
</reference>
<dbReference type="InterPro" id="IPR007657">
    <property type="entry name" value="Glycosyltransferase_61"/>
</dbReference>
<dbReference type="Proteomes" id="UP000309550">
    <property type="component" value="Unassembled WGS sequence"/>
</dbReference>
<evidence type="ECO:0000313" key="7">
    <source>
        <dbReference type="Proteomes" id="UP000309550"/>
    </source>
</evidence>
<protein>
    <submittedName>
        <fullName evidence="6">DUF563 domain-containing protein</fullName>
    </submittedName>
</protein>
<keyword evidence="3" id="KW-0325">Glycoprotein</keyword>
<dbReference type="InterPro" id="IPR049625">
    <property type="entry name" value="Glyco_transf_61_cat"/>
</dbReference>
<proteinExistence type="predicted"/>
<dbReference type="Pfam" id="PF04577">
    <property type="entry name" value="Glyco_transf_61"/>
    <property type="match status" value="1"/>
</dbReference>
<evidence type="ECO:0000256" key="4">
    <source>
        <dbReference type="SAM" id="MobiDB-lite"/>
    </source>
</evidence>
<dbReference type="Gene3D" id="3.40.50.2000">
    <property type="entry name" value="Glycogen Phosphorylase B"/>
    <property type="match status" value="1"/>
</dbReference>
<organism evidence="6 7">
    <name type="scientific">Sulfitobacter sabulilitoris</name>
    <dbReference type="NCBI Taxonomy" id="2562655"/>
    <lineage>
        <taxon>Bacteria</taxon>
        <taxon>Pseudomonadati</taxon>
        <taxon>Pseudomonadota</taxon>
        <taxon>Alphaproteobacteria</taxon>
        <taxon>Rhodobacterales</taxon>
        <taxon>Roseobacteraceae</taxon>
        <taxon>Sulfitobacter</taxon>
    </lineage>
</organism>
<evidence type="ECO:0000256" key="1">
    <source>
        <dbReference type="ARBA" id="ARBA00022676"/>
    </source>
</evidence>
<evidence type="ECO:0000313" key="6">
    <source>
        <dbReference type="EMBL" id="TMM49161.1"/>
    </source>
</evidence>
<evidence type="ECO:0000256" key="2">
    <source>
        <dbReference type="ARBA" id="ARBA00022679"/>
    </source>
</evidence>
<evidence type="ECO:0000256" key="3">
    <source>
        <dbReference type="ARBA" id="ARBA00023180"/>
    </source>
</evidence>
<keyword evidence="2" id="KW-0808">Transferase</keyword>
<feature type="non-terminal residue" evidence="6">
    <location>
        <position position="996"/>
    </location>
</feature>
<keyword evidence="7" id="KW-1185">Reference proteome</keyword>
<gene>
    <name evidence="6" type="ORF">FDT80_18695</name>
</gene>
<sequence>MSKDDFADGAGPPGPVGAQARPGKDRDLETTALRLEALFTKVRAAVSAGVGKGGLELPGMDASCRALLADADLPALSRGDDRPAPGVENLYLVTEIYPAGGHRLLLEQLIRSRPQDRHTVVFTGLLNRTRTFSMTRMADLGVPAVAPDPQAVLWDKWMWLRQRLAAEAPQRVFLLHHSEDVLATLVAQEIAPAYGRRLIVVRHADTVASLGADLMDATHLAIRPAQKAALARRWPDLGLHLLPLCFDADAPAPRVVAETPVVLSRATDFASRRLRLRRSARELLRQGVWAGRRAKFSTLHRVVTHRRSAPDPSGALVTATCGTEHKFALTGPLALPRVLVACLQAKARRHVHIGPASPALKSACYAALREAGIARNRLCFAGEVPSVAMVLQWHRVGLFLGSFPVGGALSRAEAAWAGIPIALLDRKAEDDTARYMSGTDFAPEQVLRWTGIDDLTRSLENDLSPQRRAMLGRASREWYDRHLSPEQFTKSLDALVQSLPSLSSSAFASSGANSPGAVPRAIASGAPLVECLPLRFGPEAGQAATPIHPASSVRVARPRVVATGHIAQESQVWETPLVRAACWTDAVAVGGADGFVTDGGAWIDPGLEGFDPHHIRLRNPGPVRDLKAGRVDVARLAAVDCIPAAVLACGCYSHNYYHFLLEVLPRALAAARIAPSGTPILTEDDLPVQCYQALRLALPDHPVFRIARNQSLTVNRLYSAGMGTIVNDTLASPAPPPAIALRYHPSLVAELASLRKAGQGGESPKRLFLWRASRARTLRNAVALRHRLEERGFHVVDTSSLSFADQIRLMANAEVVVAQSGAQLTNILFAPPGCRVIALFSDAPGINYRLWSALGGLLGHKVINIAGPHVHGPSGIHADFSVPEDLLLPLIDVDLPHPLPFGVSDILSGLSDLCVSADVLTGSWAVVAGGTPRGFAARLSGLRRGAVSGVAGAEGSALSELLAHRFFADYGRNLRSGFMAFADQDAAERAQAARAV</sequence>